<protein>
    <recommendedName>
        <fullName evidence="5">8-amino-7-oxononanoate synthase</fullName>
        <ecNumber evidence="5">2.3.1.47</ecNumber>
    </recommendedName>
    <alternativeName>
        <fullName evidence="9">7-keto-8-amino-pelargonic acid synthase</fullName>
    </alternativeName>
    <alternativeName>
        <fullName evidence="10">8-amino-7-ketopelargonate synthase</fullName>
    </alternativeName>
</protein>
<sequence>MSDRSPFDDFAASLDQMSSLGRRRRLVVQSVSGPYLVTAQSVRLLNFGGNDYLGVVADGLAHRSSGPTALSVPDSAEEESGGDEDLVACGATASALVCGWTPHHEQLAAAIARAEGTEAAVVFPSGYAACSGTIATLCRQGDLILSDQLNHASLIDGCRASNAEREIYPHCDVECVDRILSERRGEFRRVWIVTDGVFSMDGDTAPLYDLVRVAREHDAQILVDEAHGTGVLGPRGGGLCEAMGVQQEIAVRIGTLSKAVGHQGGFVAGPRVVIDYLIQFCRTLIFSTALSPRTAAGAHRVITSMADWNERREHVASLAVHLRRKIVDCLPDEFSAVVPVSELDEGIPIVPIIVGDDARAVEISERLRERGFYVPAIRPPTVPEGTARLRVSLSAAHRLEHVDGLIDAIKSIS</sequence>
<comment type="subunit">
    <text evidence="4">Homodimer.</text>
</comment>
<gene>
    <name evidence="14" type="ORF">FHS27_003541</name>
</gene>
<evidence type="ECO:0000256" key="11">
    <source>
        <dbReference type="ARBA" id="ARBA00047715"/>
    </source>
</evidence>
<evidence type="ECO:0000256" key="9">
    <source>
        <dbReference type="ARBA" id="ARBA00032610"/>
    </source>
</evidence>
<keyword evidence="7" id="KW-0093">Biotin biosynthesis</keyword>
<dbReference type="InterPro" id="IPR004839">
    <property type="entry name" value="Aminotransferase_I/II_large"/>
</dbReference>
<dbReference type="GO" id="GO:0030170">
    <property type="term" value="F:pyridoxal phosphate binding"/>
    <property type="evidence" value="ECO:0007669"/>
    <property type="project" value="InterPro"/>
</dbReference>
<comment type="catalytic activity">
    <reaction evidence="11">
        <text>6-carboxyhexanoyl-[ACP] + L-alanine + H(+) = (8S)-8-amino-7-oxononanoate + holo-[ACP] + CO2</text>
        <dbReference type="Rhea" id="RHEA:42288"/>
        <dbReference type="Rhea" id="RHEA-COMP:9685"/>
        <dbReference type="Rhea" id="RHEA-COMP:9955"/>
        <dbReference type="ChEBI" id="CHEBI:15378"/>
        <dbReference type="ChEBI" id="CHEBI:16526"/>
        <dbReference type="ChEBI" id="CHEBI:57972"/>
        <dbReference type="ChEBI" id="CHEBI:64479"/>
        <dbReference type="ChEBI" id="CHEBI:78846"/>
        <dbReference type="ChEBI" id="CHEBI:149468"/>
        <dbReference type="EC" id="2.3.1.47"/>
    </reaction>
</comment>
<feature type="domain" description="Aminotransferase class I/classII large" evidence="13">
    <location>
        <begin position="98"/>
        <end position="409"/>
    </location>
</feature>
<dbReference type="InterPro" id="IPR050087">
    <property type="entry name" value="AON_synthase_class-II"/>
</dbReference>
<comment type="cofactor">
    <cofactor evidence="1 12">
        <name>pyridoxal 5'-phosphate</name>
        <dbReference type="ChEBI" id="CHEBI:597326"/>
    </cofactor>
</comment>
<comment type="similarity">
    <text evidence="3">Belongs to the class-II pyridoxal-phosphate-dependent aminotransferase family. BioF subfamily.</text>
</comment>
<dbReference type="PANTHER" id="PTHR13693">
    <property type="entry name" value="CLASS II AMINOTRANSFERASE/8-AMINO-7-OXONONANOATE SYNTHASE"/>
    <property type="match status" value="1"/>
</dbReference>
<keyword evidence="15" id="KW-1185">Reference proteome</keyword>
<dbReference type="SUPFAM" id="SSF53383">
    <property type="entry name" value="PLP-dependent transferases"/>
    <property type="match status" value="1"/>
</dbReference>
<dbReference type="AlphaFoldDB" id="A0A7W5H6Q0"/>
<evidence type="ECO:0000256" key="3">
    <source>
        <dbReference type="ARBA" id="ARBA00010008"/>
    </source>
</evidence>
<dbReference type="RefSeq" id="WP_184306025.1">
    <property type="nucleotide sequence ID" value="NZ_JACHXU010000012.1"/>
</dbReference>
<evidence type="ECO:0000256" key="5">
    <source>
        <dbReference type="ARBA" id="ARBA00013187"/>
    </source>
</evidence>
<keyword evidence="14" id="KW-0012">Acyltransferase</keyword>
<dbReference type="EMBL" id="JACHXU010000012">
    <property type="protein sequence ID" value="MBB3207714.1"/>
    <property type="molecule type" value="Genomic_DNA"/>
</dbReference>
<proteinExistence type="inferred from homology"/>
<dbReference type="Gene3D" id="3.90.1150.10">
    <property type="entry name" value="Aspartate Aminotransferase, domain 1"/>
    <property type="match status" value="1"/>
</dbReference>
<dbReference type="InterPro" id="IPR001917">
    <property type="entry name" value="Aminotrans_II_pyridoxalP_BS"/>
</dbReference>
<evidence type="ECO:0000313" key="15">
    <source>
        <dbReference type="Proteomes" id="UP000536179"/>
    </source>
</evidence>
<evidence type="ECO:0000256" key="6">
    <source>
        <dbReference type="ARBA" id="ARBA00022679"/>
    </source>
</evidence>
<evidence type="ECO:0000256" key="4">
    <source>
        <dbReference type="ARBA" id="ARBA00011738"/>
    </source>
</evidence>
<dbReference type="PANTHER" id="PTHR13693:SF100">
    <property type="entry name" value="8-AMINO-7-OXONONANOATE SYNTHASE"/>
    <property type="match status" value="1"/>
</dbReference>
<comment type="pathway">
    <text evidence="2">Cofactor biosynthesis; biotin biosynthesis.</text>
</comment>
<keyword evidence="8 12" id="KW-0663">Pyridoxal phosphate</keyword>
<evidence type="ECO:0000256" key="10">
    <source>
        <dbReference type="ARBA" id="ARBA00033381"/>
    </source>
</evidence>
<evidence type="ECO:0000256" key="7">
    <source>
        <dbReference type="ARBA" id="ARBA00022756"/>
    </source>
</evidence>
<reference evidence="14 15" key="1">
    <citation type="submission" date="2020-08" db="EMBL/GenBank/DDBJ databases">
        <title>Genomic Encyclopedia of Type Strains, Phase III (KMG-III): the genomes of soil and plant-associated and newly described type strains.</title>
        <authorList>
            <person name="Whitman W."/>
        </authorList>
    </citation>
    <scope>NUCLEOTIDE SEQUENCE [LARGE SCALE GENOMIC DNA]</scope>
    <source>
        <strain evidence="14 15">CECT 8075</strain>
    </source>
</reference>
<evidence type="ECO:0000259" key="13">
    <source>
        <dbReference type="Pfam" id="PF00155"/>
    </source>
</evidence>
<dbReference type="InterPro" id="IPR015421">
    <property type="entry name" value="PyrdxlP-dep_Trfase_major"/>
</dbReference>
<dbReference type="GO" id="GO:0008710">
    <property type="term" value="F:8-amino-7-oxononanoate synthase activity"/>
    <property type="evidence" value="ECO:0007669"/>
    <property type="project" value="UniProtKB-EC"/>
</dbReference>
<evidence type="ECO:0000256" key="12">
    <source>
        <dbReference type="RuleBase" id="RU003693"/>
    </source>
</evidence>
<evidence type="ECO:0000256" key="8">
    <source>
        <dbReference type="ARBA" id="ARBA00022898"/>
    </source>
</evidence>
<accession>A0A7W5H6Q0</accession>
<evidence type="ECO:0000256" key="1">
    <source>
        <dbReference type="ARBA" id="ARBA00001933"/>
    </source>
</evidence>
<name>A0A7W5H6Q0_9BACT</name>
<dbReference type="GO" id="GO:0009102">
    <property type="term" value="P:biotin biosynthetic process"/>
    <property type="evidence" value="ECO:0007669"/>
    <property type="project" value="UniProtKB-KW"/>
</dbReference>
<evidence type="ECO:0000313" key="14">
    <source>
        <dbReference type="EMBL" id="MBB3207714.1"/>
    </source>
</evidence>
<dbReference type="EC" id="2.3.1.47" evidence="5"/>
<dbReference type="Pfam" id="PF00155">
    <property type="entry name" value="Aminotran_1_2"/>
    <property type="match status" value="1"/>
</dbReference>
<keyword evidence="6 14" id="KW-0808">Transferase</keyword>
<dbReference type="Proteomes" id="UP000536179">
    <property type="component" value="Unassembled WGS sequence"/>
</dbReference>
<comment type="caution">
    <text evidence="14">The sequence shown here is derived from an EMBL/GenBank/DDBJ whole genome shotgun (WGS) entry which is preliminary data.</text>
</comment>
<dbReference type="InterPro" id="IPR015424">
    <property type="entry name" value="PyrdxlP-dep_Trfase"/>
</dbReference>
<dbReference type="InterPro" id="IPR015422">
    <property type="entry name" value="PyrdxlP-dep_Trfase_small"/>
</dbReference>
<dbReference type="Gene3D" id="3.40.640.10">
    <property type="entry name" value="Type I PLP-dependent aspartate aminotransferase-like (Major domain)"/>
    <property type="match status" value="1"/>
</dbReference>
<dbReference type="PROSITE" id="PS00599">
    <property type="entry name" value="AA_TRANSFER_CLASS_2"/>
    <property type="match status" value="1"/>
</dbReference>
<evidence type="ECO:0000256" key="2">
    <source>
        <dbReference type="ARBA" id="ARBA00004746"/>
    </source>
</evidence>
<organism evidence="14 15">
    <name type="scientific">Aporhodopirellula rubra</name>
    <dbReference type="NCBI Taxonomy" id="980271"/>
    <lineage>
        <taxon>Bacteria</taxon>
        <taxon>Pseudomonadati</taxon>
        <taxon>Planctomycetota</taxon>
        <taxon>Planctomycetia</taxon>
        <taxon>Pirellulales</taxon>
        <taxon>Pirellulaceae</taxon>
        <taxon>Aporhodopirellula</taxon>
    </lineage>
</organism>